<protein>
    <submittedName>
        <fullName evidence="2">Uncharacterized protein</fullName>
    </submittedName>
</protein>
<reference evidence="2" key="1">
    <citation type="submission" date="2022-03" db="EMBL/GenBank/DDBJ databases">
        <authorList>
            <person name="Brunel B."/>
        </authorList>
    </citation>
    <scope>NUCLEOTIDE SEQUENCE</scope>
    <source>
        <strain evidence="2">STM4922sample</strain>
    </source>
</reference>
<accession>A0ABM9DF14</accession>
<feature type="transmembrane region" description="Helical" evidence="1">
    <location>
        <begin position="160"/>
        <end position="179"/>
    </location>
</feature>
<proteinExistence type="predicted"/>
<evidence type="ECO:0000256" key="1">
    <source>
        <dbReference type="SAM" id="Phobius"/>
    </source>
</evidence>
<dbReference type="EMBL" id="CAKXZS010000001">
    <property type="protein sequence ID" value="CAH2394330.1"/>
    <property type="molecule type" value="Genomic_DNA"/>
</dbReference>
<comment type="caution">
    <text evidence="2">The sequence shown here is derived from an EMBL/GenBank/DDBJ whole genome shotgun (WGS) entry which is preliminary data.</text>
</comment>
<keyword evidence="1" id="KW-0812">Transmembrane</keyword>
<feature type="transmembrane region" description="Helical" evidence="1">
    <location>
        <begin position="256"/>
        <end position="274"/>
    </location>
</feature>
<dbReference type="Proteomes" id="UP001152604">
    <property type="component" value="Unassembled WGS sequence"/>
</dbReference>
<keyword evidence="3" id="KW-1185">Reference proteome</keyword>
<organism evidence="2 3">
    <name type="scientific">Mesorhizobium ventifaucium</name>
    <dbReference type="NCBI Taxonomy" id="666020"/>
    <lineage>
        <taxon>Bacteria</taxon>
        <taxon>Pseudomonadati</taxon>
        <taxon>Pseudomonadota</taxon>
        <taxon>Alphaproteobacteria</taxon>
        <taxon>Hyphomicrobiales</taxon>
        <taxon>Phyllobacteriaceae</taxon>
        <taxon>Mesorhizobium</taxon>
    </lineage>
</organism>
<evidence type="ECO:0000313" key="3">
    <source>
        <dbReference type="Proteomes" id="UP001152604"/>
    </source>
</evidence>
<keyword evidence="1" id="KW-1133">Transmembrane helix</keyword>
<gene>
    <name evidence="2" type="ORF">MES4922_10243</name>
</gene>
<feature type="transmembrane region" description="Helical" evidence="1">
    <location>
        <begin position="191"/>
        <end position="211"/>
    </location>
</feature>
<evidence type="ECO:0000313" key="2">
    <source>
        <dbReference type="EMBL" id="CAH2394330.1"/>
    </source>
</evidence>
<keyword evidence="1" id="KW-0472">Membrane</keyword>
<sequence length="281" mass="31196">MDPSQVTRSTLISTTCGAWADRLISVRFDDRVSVSEMPSNRIPCFDRAHSPTFNMMRRLSTGLGIREGAVTNAATAFFCEPDHRRTSVDVFGRTPAPNVPEANYHESNGERVCDPVGHPTLRETWRMMRWLRPWASMIVAALWVMSIYAAQHWLQSDPPFVFYMLPTRACELLAGGLIAPPVAKAMKPNQTIAELLATAGLAHIIASLFLIDQDTPFPGPSSLHWSGADHRRRLSPRNNGLKSAVDQACRLHRPDILLALPLALAVAGLCWHLSKSRIARL</sequence>
<feature type="transmembrane region" description="Helical" evidence="1">
    <location>
        <begin position="134"/>
        <end position="154"/>
    </location>
</feature>
<name>A0ABM9DF14_9HYPH</name>